<dbReference type="EMBL" id="SDDZ01000010">
    <property type="protein sequence ID" value="RXJ45797.1"/>
    <property type="molecule type" value="Genomic_DNA"/>
</dbReference>
<feature type="domain" description="N-acetyltransferase" evidence="1">
    <location>
        <begin position="1"/>
        <end position="159"/>
    </location>
</feature>
<dbReference type="Proteomes" id="UP000289792">
    <property type="component" value="Unassembled WGS sequence"/>
</dbReference>
<dbReference type="PROSITE" id="PS51186">
    <property type="entry name" value="GNAT"/>
    <property type="match status" value="1"/>
</dbReference>
<sequence>MTITPSTLADINDLFALYDAATAYQKTVNNKSWSGFERTLIEKEINENRHFKIMEGNNLVCSFVITFNDPVIWKDSENDKAIYLHRIATHPNFKGRSYVKKIVEWCKALAKKKDIDFIRMDTHSGNERLNNYYIGSGFTHIGIREIEYTSDLPEHYKTGPFSLFEMKITS</sequence>
<dbReference type="OrthoDB" id="758560at2"/>
<dbReference type="CDD" id="cd04301">
    <property type="entry name" value="NAT_SF"/>
    <property type="match status" value="1"/>
</dbReference>
<dbReference type="Pfam" id="PF00583">
    <property type="entry name" value="Acetyltransf_1"/>
    <property type="match status" value="1"/>
</dbReference>
<dbReference type="RefSeq" id="WP_129018229.1">
    <property type="nucleotide sequence ID" value="NZ_SDDZ01000010.1"/>
</dbReference>
<keyword evidence="3" id="KW-1185">Reference proteome</keyword>
<name>A0A4Q0XDH2_9FLAO</name>
<dbReference type="AlphaFoldDB" id="A0A4Q0XDH2"/>
<organism evidence="2 3">
    <name type="scientific">Gelidibacter gilvus</name>
    <dbReference type="NCBI Taxonomy" id="59602"/>
    <lineage>
        <taxon>Bacteria</taxon>
        <taxon>Pseudomonadati</taxon>
        <taxon>Bacteroidota</taxon>
        <taxon>Flavobacteriia</taxon>
        <taxon>Flavobacteriales</taxon>
        <taxon>Flavobacteriaceae</taxon>
        <taxon>Gelidibacter</taxon>
    </lineage>
</organism>
<evidence type="ECO:0000313" key="2">
    <source>
        <dbReference type="EMBL" id="RXJ45797.1"/>
    </source>
</evidence>
<dbReference type="GO" id="GO:0016747">
    <property type="term" value="F:acyltransferase activity, transferring groups other than amino-acyl groups"/>
    <property type="evidence" value="ECO:0007669"/>
    <property type="project" value="InterPro"/>
</dbReference>
<proteinExistence type="predicted"/>
<dbReference type="InterPro" id="IPR016181">
    <property type="entry name" value="Acyl_CoA_acyltransferase"/>
</dbReference>
<dbReference type="Gene3D" id="3.40.630.30">
    <property type="match status" value="1"/>
</dbReference>
<evidence type="ECO:0000313" key="3">
    <source>
        <dbReference type="Proteomes" id="UP000289792"/>
    </source>
</evidence>
<reference evidence="2 3" key="1">
    <citation type="submission" date="2019-01" db="EMBL/GenBank/DDBJ databases">
        <title>Genome sequence of the Antarctic species Gelidibacter gilvus ACAM 158(T).</title>
        <authorList>
            <person name="Bowman J.P."/>
        </authorList>
    </citation>
    <scope>NUCLEOTIDE SEQUENCE [LARGE SCALE GENOMIC DNA]</scope>
    <source>
        <strain evidence="2 3">IC158</strain>
    </source>
</reference>
<protein>
    <submittedName>
        <fullName evidence="2">GNAT family N-acetyltransferase</fullName>
    </submittedName>
</protein>
<gene>
    <name evidence="2" type="ORF">ESZ48_14535</name>
</gene>
<accession>A0A4Q0XDH2</accession>
<comment type="caution">
    <text evidence="2">The sequence shown here is derived from an EMBL/GenBank/DDBJ whole genome shotgun (WGS) entry which is preliminary data.</text>
</comment>
<evidence type="ECO:0000259" key="1">
    <source>
        <dbReference type="PROSITE" id="PS51186"/>
    </source>
</evidence>
<dbReference type="InterPro" id="IPR000182">
    <property type="entry name" value="GNAT_dom"/>
</dbReference>
<dbReference type="SUPFAM" id="SSF55729">
    <property type="entry name" value="Acyl-CoA N-acyltransferases (Nat)"/>
    <property type="match status" value="1"/>
</dbReference>
<keyword evidence="2" id="KW-0808">Transferase</keyword>